<keyword evidence="10" id="KW-1185">Reference proteome</keyword>
<keyword evidence="2 7" id="KW-0349">Heme</keyword>
<dbReference type="PROSITE" id="PS00086">
    <property type="entry name" value="CYTOCHROME_P450"/>
    <property type="match status" value="1"/>
</dbReference>
<evidence type="ECO:0000313" key="10">
    <source>
        <dbReference type="Proteomes" id="UP000789759"/>
    </source>
</evidence>
<comment type="similarity">
    <text evidence="1 8">Belongs to the cytochrome P450 family.</text>
</comment>
<dbReference type="InterPro" id="IPR017972">
    <property type="entry name" value="Cyt_P450_CS"/>
</dbReference>
<dbReference type="Proteomes" id="UP000789759">
    <property type="component" value="Unassembled WGS sequence"/>
</dbReference>
<protein>
    <submittedName>
        <fullName evidence="9">10213_t:CDS:1</fullName>
    </submittedName>
</protein>
<dbReference type="PRINTS" id="PR00463">
    <property type="entry name" value="EP450I"/>
</dbReference>
<keyword evidence="4 8" id="KW-0560">Oxidoreductase</keyword>
<dbReference type="InterPro" id="IPR036396">
    <property type="entry name" value="Cyt_P450_sf"/>
</dbReference>
<dbReference type="InterPro" id="IPR050196">
    <property type="entry name" value="Cytochrome_P450_Monoox"/>
</dbReference>
<evidence type="ECO:0000256" key="1">
    <source>
        <dbReference type="ARBA" id="ARBA00010617"/>
    </source>
</evidence>
<comment type="caution">
    <text evidence="9">The sequence shown here is derived from an EMBL/GenBank/DDBJ whole genome shotgun (WGS) entry which is preliminary data.</text>
</comment>
<evidence type="ECO:0000256" key="3">
    <source>
        <dbReference type="ARBA" id="ARBA00022723"/>
    </source>
</evidence>
<dbReference type="InterPro" id="IPR002401">
    <property type="entry name" value="Cyt_P450_E_grp-I"/>
</dbReference>
<comment type="cofactor">
    <cofactor evidence="7">
        <name>heme</name>
        <dbReference type="ChEBI" id="CHEBI:30413"/>
    </cofactor>
</comment>
<evidence type="ECO:0000256" key="8">
    <source>
        <dbReference type="RuleBase" id="RU000461"/>
    </source>
</evidence>
<evidence type="ECO:0000313" key="9">
    <source>
        <dbReference type="EMBL" id="CAG8734408.1"/>
    </source>
</evidence>
<name>A0A9N9NG29_9GLOM</name>
<dbReference type="OrthoDB" id="1470350at2759"/>
<dbReference type="Gene3D" id="1.10.630.10">
    <property type="entry name" value="Cytochrome P450"/>
    <property type="match status" value="1"/>
</dbReference>
<dbReference type="SUPFAM" id="SSF48264">
    <property type="entry name" value="Cytochrome P450"/>
    <property type="match status" value="1"/>
</dbReference>
<dbReference type="GO" id="GO:0004497">
    <property type="term" value="F:monooxygenase activity"/>
    <property type="evidence" value="ECO:0007669"/>
    <property type="project" value="UniProtKB-KW"/>
</dbReference>
<sequence length="493" mass="56870">MYYYLAAIVAVISYFLYKCYFYPLYLSPLRKVPGPPVDNLILGHYASFLNKGFGEAIIHLIKQYGVIVKYHAMFNKPYLLISDQKLIQQILVNRSYDYPKFFLNKARAEELIGQGIVIAEGDDHKRQRKMMAPSFSFTNVKEMVPTFIQTSFKLRDIWIEEIGNKKEERISITEMIPKITLDIIGFCGFYYEFNSTTSNSELARAYHSLFSQNPSPLYMALVEIFPIIRKLPTAYNNQYYDACKTIFNISERLVAEGKDSPVQGTDLLSLLVKKNECLPVDEQLTHEELVSQVMTLLMAGHETTSNSLSWALYFLAKNPDAQDRLRKELLDVLTHRDYYPTIDEIDPLKYLDCVLKETLRIVPPVPVLIRYNSKNEILNDYFIPKETPIMIPIYAINHDPLIWGDDAEEFKPSRWLDPDIKTKVTSSNYLSFGAGPRNCLGMKMAQLEFKSLLSVLIRNFEFKLVEGFNVTMKLTGFSKPVPGIDLWVSKLDY</sequence>
<dbReference type="EMBL" id="CAJVQA010014995">
    <property type="protein sequence ID" value="CAG8734408.1"/>
    <property type="molecule type" value="Genomic_DNA"/>
</dbReference>
<dbReference type="AlphaFoldDB" id="A0A9N9NG29"/>
<dbReference type="GO" id="GO:0005506">
    <property type="term" value="F:iron ion binding"/>
    <property type="evidence" value="ECO:0007669"/>
    <property type="project" value="InterPro"/>
</dbReference>
<evidence type="ECO:0000256" key="5">
    <source>
        <dbReference type="ARBA" id="ARBA00023004"/>
    </source>
</evidence>
<evidence type="ECO:0000256" key="6">
    <source>
        <dbReference type="ARBA" id="ARBA00023033"/>
    </source>
</evidence>
<dbReference type="PRINTS" id="PR00385">
    <property type="entry name" value="P450"/>
</dbReference>
<feature type="binding site" description="axial binding residue" evidence="7">
    <location>
        <position position="439"/>
    </location>
    <ligand>
        <name>heme</name>
        <dbReference type="ChEBI" id="CHEBI:30413"/>
    </ligand>
    <ligandPart>
        <name>Fe</name>
        <dbReference type="ChEBI" id="CHEBI:18248"/>
    </ligandPart>
</feature>
<dbReference type="InterPro" id="IPR001128">
    <property type="entry name" value="Cyt_P450"/>
</dbReference>
<organism evidence="9 10">
    <name type="scientific">Cetraspora pellucida</name>
    <dbReference type="NCBI Taxonomy" id="1433469"/>
    <lineage>
        <taxon>Eukaryota</taxon>
        <taxon>Fungi</taxon>
        <taxon>Fungi incertae sedis</taxon>
        <taxon>Mucoromycota</taxon>
        <taxon>Glomeromycotina</taxon>
        <taxon>Glomeromycetes</taxon>
        <taxon>Diversisporales</taxon>
        <taxon>Gigasporaceae</taxon>
        <taxon>Cetraspora</taxon>
    </lineage>
</organism>
<dbReference type="GO" id="GO:0016705">
    <property type="term" value="F:oxidoreductase activity, acting on paired donors, with incorporation or reduction of molecular oxygen"/>
    <property type="evidence" value="ECO:0007669"/>
    <property type="project" value="InterPro"/>
</dbReference>
<keyword evidence="3 7" id="KW-0479">Metal-binding</keyword>
<dbReference type="PANTHER" id="PTHR24291">
    <property type="entry name" value="CYTOCHROME P450 FAMILY 4"/>
    <property type="match status" value="1"/>
</dbReference>
<reference evidence="9" key="1">
    <citation type="submission" date="2021-06" db="EMBL/GenBank/DDBJ databases">
        <authorList>
            <person name="Kallberg Y."/>
            <person name="Tangrot J."/>
            <person name="Rosling A."/>
        </authorList>
    </citation>
    <scope>NUCLEOTIDE SEQUENCE</scope>
    <source>
        <strain evidence="9">FL966</strain>
    </source>
</reference>
<gene>
    <name evidence="9" type="ORF">CPELLU_LOCUS13693</name>
</gene>
<evidence type="ECO:0000256" key="7">
    <source>
        <dbReference type="PIRSR" id="PIRSR602401-1"/>
    </source>
</evidence>
<dbReference type="CDD" id="cd11069">
    <property type="entry name" value="CYP_FUM15-like"/>
    <property type="match status" value="1"/>
</dbReference>
<proteinExistence type="inferred from homology"/>
<evidence type="ECO:0000256" key="2">
    <source>
        <dbReference type="ARBA" id="ARBA00022617"/>
    </source>
</evidence>
<accession>A0A9N9NG29</accession>
<dbReference type="Pfam" id="PF00067">
    <property type="entry name" value="p450"/>
    <property type="match status" value="1"/>
</dbReference>
<keyword evidence="6 8" id="KW-0503">Monooxygenase</keyword>
<dbReference type="PANTHER" id="PTHR24291:SF50">
    <property type="entry name" value="BIFUNCTIONAL ALBAFLAVENONE MONOOXYGENASE_TERPENE SYNTHASE"/>
    <property type="match status" value="1"/>
</dbReference>
<keyword evidence="5 7" id="KW-0408">Iron</keyword>
<evidence type="ECO:0000256" key="4">
    <source>
        <dbReference type="ARBA" id="ARBA00023002"/>
    </source>
</evidence>
<dbReference type="GO" id="GO:0020037">
    <property type="term" value="F:heme binding"/>
    <property type="evidence" value="ECO:0007669"/>
    <property type="project" value="InterPro"/>
</dbReference>